<gene>
    <name evidence="3" type="ORF">COU09_02830</name>
</gene>
<feature type="transmembrane region" description="Helical" evidence="2">
    <location>
        <begin position="51"/>
        <end position="74"/>
    </location>
</feature>
<dbReference type="PANTHER" id="PTHR20992">
    <property type="entry name" value="AT15442P-RELATED"/>
    <property type="match status" value="1"/>
</dbReference>
<feature type="transmembrane region" description="Helical" evidence="2">
    <location>
        <begin position="147"/>
        <end position="170"/>
    </location>
</feature>
<evidence type="ECO:0008006" key="5">
    <source>
        <dbReference type="Google" id="ProtNLM"/>
    </source>
</evidence>
<evidence type="ECO:0000313" key="4">
    <source>
        <dbReference type="Proteomes" id="UP000229615"/>
    </source>
</evidence>
<name>A0A2H0URE7_9BACT</name>
<feature type="transmembrane region" description="Helical" evidence="2">
    <location>
        <begin position="27"/>
        <end position="45"/>
    </location>
</feature>
<dbReference type="Proteomes" id="UP000229615">
    <property type="component" value="Unassembled WGS sequence"/>
</dbReference>
<dbReference type="PANTHER" id="PTHR20992:SF9">
    <property type="entry name" value="AT15442P-RELATED"/>
    <property type="match status" value="1"/>
</dbReference>
<feature type="transmembrane region" description="Helical" evidence="2">
    <location>
        <begin position="118"/>
        <end position="140"/>
    </location>
</feature>
<comment type="caution">
    <text evidence="3">The sequence shown here is derived from an EMBL/GenBank/DDBJ whole genome shotgun (WGS) entry which is preliminary data.</text>
</comment>
<keyword evidence="2" id="KW-0472">Membrane</keyword>
<evidence type="ECO:0000313" key="3">
    <source>
        <dbReference type="EMBL" id="PIR88345.1"/>
    </source>
</evidence>
<evidence type="ECO:0000256" key="1">
    <source>
        <dbReference type="SAM" id="Coils"/>
    </source>
</evidence>
<dbReference type="AlphaFoldDB" id="A0A2H0URE7"/>
<dbReference type="InterPro" id="IPR005240">
    <property type="entry name" value="DUF389"/>
</dbReference>
<dbReference type="Pfam" id="PF04087">
    <property type="entry name" value="DUF389"/>
    <property type="match status" value="1"/>
</dbReference>
<feature type="coiled-coil region" evidence="1">
    <location>
        <begin position="207"/>
        <end position="234"/>
    </location>
</feature>
<feature type="transmembrane region" description="Helical" evidence="2">
    <location>
        <begin position="176"/>
        <end position="198"/>
    </location>
</feature>
<protein>
    <recommendedName>
        <fullName evidence="5">TIGR00341 family protein</fullName>
    </recommendedName>
</protein>
<sequence length="238" mass="25939">MEEVGKITAQDRYRTVEELIARSQPSFNYYLLLVISSLIVASGLLLNNSAIVIGGMIVTPLLTPVLSIALGVIVGRGFLLKRQGFFLLKSFLIVVATGMLLTFLFSEPTDPFIFENTVRAAILYFIVAIASGAGATFAFINKDISDILPGIAVAVSVVPPLSLIGLGLASGSFELAQFYFVVFALNTIGIILGGMVVLSSQKFYRAEKKVDEQIKEIKKEDKKKEDEKIAKEEKLINL</sequence>
<organism evidence="3 4">
    <name type="scientific">Candidatus Harrisonbacteria bacterium CG10_big_fil_rev_8_21_14_0_10_44_23</name>
    <dbReference type="NCBI Taxonomy" id="1974585"/>
    <lineage>
        <taxon>Bacteria</taxon>
        <taxon>Candidatus Harrisoniibacteriota</taxon>
    </lineage>
</organism>
<keyword evidence="2" id="KW-1133">Transmembrane helix</keyword>
<keyword evidence="2" id="KW-0812">Transmembrane</keyword>
<proteinExistence type="predicted"/>
<keyword evidence="1" id="KW-0175">Coiled coil</keyword>
<reference evidence="4" key="1">
    <citation type="submission" date="2017-09" db="EMBL/GenBank/DDBJ databases">
        <title>Depth-based differentiation of microbial function through sediment-hosted aquifers and enrichment of novel symbionts in the deep terrestrial subsurface.</title>
        <authorList>
            <person name="Probst A.J."/>
            <person name="Ladd B."/>
            <person name="Jarett J.K."/>
            <person name="Geller-Mcgrath D.E."/>
            <person name="Sieber C.M.K."/>
            <person name="Emerson J.B."/>
            <person name="Anantharaman K."/>
            <person name="Thomas B.C."/>
            <person name="Malmstrom R."/>
            <person name="Stieglmeier M."/>
            <person name="Klingl A."/>
            <person name="Woyke T."/>
            <person name="Ryan C.M."/>
            <person name="Banfield J.F."/>
        </authorList>
    </citation>
    <scope>NUCLEOTIDE SEQUENCE [LARGE SCALE GENOMIC DNA]</scope>
</reference>
<evidence type="ECO:0000256" key="2">
    <source>
        <dbReference type="SAM" id="Phobius"/>
    </source>
</evidence>
<feature type="transmembrane region" description="Helical" evidence="2">
    <location>
        <begin position="86"/>
        <end position="106"/>
    </location>
</feature>
<accession>A0A2H0URE7</accession>
<dbReference type="EMBL" id="PFBB01000031">
    <property type="protein sequence ID" value="PIR88345.1"/>
    <property type="molecule type" value="Genomic_DNA"/>
</dbReference>